<accession>A0ABT1A0X8</accession>
<feature type="transmembrane region" description="Helical" evidence="2">
    <location>
        <begin position="50"/>
        <end position="75"/>
    </location>
</feature>
<evidence type="ECO:0000256" key="1">
    <source>
        <dbReference type="SAM" id="MobiDB-lite"/>
    </source>
</evidence>
<protein>
    <submittedName>
        <fullName evidence="3">Uncharacterized protein</fullName>
    </submittedName>
</protein>
<keyword evidence="2" id="KW-0472">Membrane</keyword>
<feature type="transmembrane region" description="Helical" evidence="2">
    <location>
        <begin position="115"/>
        <end position="141"/>
    </location>
</feature>
<keyword evidence="4" id="KW-1185">Reference proteome</keyword>
<dbReference type="RefSeq" id="WP_252439587.1">
    <property type="nucleotide sequence ID" value="NZ_JAGSOV010000035.1"/>
</dbReference>
<dbReference type="EMBL" id="JAGSOV010000035">
    <property type="protein sequence ID" value="MCO1656656.1"/>
    <property type="molecule type" value="Genomic_DNA"/>
</dbReference>
<name>A0ABT1A0X8_9PSEU</name>
<gene>
    <name evidence="3" type="ORF">KDL28_16480</name>
</gene>
<organism evidence="3 4">
    <name type="scientific">Pseudonocardia humida</name>
    <dbReference type="NCBI Taxonomy" id="2800819"/>
    <lineage>
        <taxon>Bacteria</taxon>
        <taxon>Bacillati</taxon>
        <taxon>Actinomycetota</taxon>
        <taxon>Actinomycetes</taxon>
        <taxon>Pseudonocardiales</taxon>
        <taxon>Pseudonocardiaceae</taxon>
        <taxon>Pseudonocardia</taxon>
    </lineage>
</organism>
<evidence type="ECO:0000256" key="2">
    <source>
        <dbReference type="SAM" id="Phobius"/>
    </source>
</evidence>
<dbReference type="InterPro" id="IPR045713">
    <property type="entry name" value="DUF6069"/>
</dbReference>
<sequence>MTTTSAPPTSPRPRRASVVLGAVLAATAVWAVLRQVGGVDLAVATASGPAAVGLPAVVLTALGAGLAGWAALVGLERWTRHPHRTWRVLAGSVLALSLLGPVTTALSPASAGGLVALHVAVGAALLSLPSGVAAVSGPGGGRRRRGRRARRRWPGR</sequence>
<comment type="caution">
    <text evidence="3">The sequence shown here is derived from an EMBL/GenBank/DDBJ whole genome shotgun (WGS) entry which is preliminary data.</text>
</comment>
<evidence type="ECO:0000313" key="4">
    <source>
        <dbReference type="Proteomes" id="UP001165283"/>
    </source>
</evidence>
<evidence type="ECO:0000313" key="3">
    <source>
        <dbReference type="EMBL" id="MCO1656656.1"/>
    </source>
</evidence>
<proteinExistence type="predicted"/>
<dbReference type="Pfam" id="PF19545">
    <property type="entry name" value="DUF6069"/>
    <property type="match status" value="1"/>
</dbReference>
<reference evidence="3" key="1">
    <citation type="submission" date="2021-04" db="EMBL/GenBank/DDBJ databases">
        <title>Pseudonocardia sp. nov., isolated from sandy soil of mangrove forest.</title>
        <authorList>
            <person name="Zan Z."/>
            <person name="Huang R."/>
            <person name="Liu W."/>
        </authorList>
    </citation>
    <scope>NUCLEOTIDE SEQUENCE</scope>
    <source>
        <strain evidence="3">S2-4</strain>
    </source>
</reference>
<feature type="compositionally biased region" description="Basic residues" evidence="1">
    <location>
        <begin position="141"/>
        <end position="156"/>
    </location>
</feature>
<keyword evidence="2" id="KW-0812">Transmembrane</keyword>
<dbReference type="Proteomes" id="UP001165283">
    <property type="component" value="Unassembled WGS sequence"/>
</dbReference>
<keyword evidence="2" id="KW-1133">Transmembrane helix</keyword>
<feature type="region of interest" description="Disordered" evidence="1">
    <location>
        <begin position="136"/>
        <end position="156"/>
    </location>
</feature>
<feature type="transmembrane region" description="Helical" evidence="2">
    <location>
        <begin position="87"/>
        <end position="109"/>
    </location>
</feature>